<dbReference type="PANTHER" id="PTHR15507:SF16">
    <property type="entry name" value="ZINC FINGER PROTEIN 654"/>
    <property type="match status" value="1"/>
</dbReference>
<evidence type="ECO:0000256" key="11">
    <source>
        <dbReference type="ARBA" id="ARBA00023242"/>
    </source>
</evidence>
<feature type="domain" description="Zinc finger protein Rlf/292/654 TPR repeats" evidence="13">
    <location>
        <begin position="231"/>
        <end position="455"/>
    </location>
</feature>
<evidence type="ECO:0000313" key="14">
    <source>
        <dbReference type="EMBL" id="KAJ8350355.1"/>
    </source>
</evidence>
<dbReference type="Pfam" id="PF25580">
    <property type="entry name" value="TPR_Rlf"/>
    <property type="match status" value="1"/>
</dbReference>
<keyword evidence="7" id="KW-0862">Zinc</keyword>
<evidence type="ECO:0000256" key="10">
    <source>
        <dbReference type="ARBA" id="ARBA00023163"/>
    </source>
</evidence>
<keyword evidence="6" id="KW-0863">Zinc-finger</keyword>
<keyword evidence="10" id="KW-0804">Transcription</keyword>
<keyword evidence="8" id="KW-0805">Transcription regulation</keyword>
<dbReference type="PANTHER" id="PTHR15507">
    <property type="entry name" value="ZINC FINGER PROTEIN RLF"/>
    <property type="match status" value="1"/>
</dbReference>
<keyword evidence="9" id="KW-0238">DNA-binding</keyword>
<evidence type="ECO:0000313" key="15">
    <source>
        <dbReference type="Proteomes" id="UP001152622"/>
    </source>
</evidence>
<reference evidence="14" key="1">
    <citation type="journal article" date="2023" name="Science">
        <title>Genome structures resolve the early diversification of teleost fishes.</title>
        <authorList>
            <person name="Parey E."/>
            <person name="Louis A."/>
            <person name="Montfort J."/>
            <person name="Bouchez O."/>
            <person name="Roques C."/>
            <person name="Iampietro C."/>
            <person name="Lluch J."/>
            <person name="Castinel A."/>
            <person name="Donnadieu C."/>
            <person name="Desvignes T."/>
            <person name="Floi Bucao C."/>
            <person name="Jouanno E."/>
            <person name="Wen M."/>
            <person name="Mejri S."/>
            <person name="Dirks R."/>
            <person name="Jansen H."/>
            <person name="Henkel C."/>
            <person name="Chen W.J."/>
            <person name="Zahm M."/>
            <person name="Cabau C."/>
            <person name="Klopp C."/>
            <person name="Thompson A.W."/>
            <person name="Robinson-Rechavi M."/>
            <person name="Braasch I."/>
            <person name="Lecointre G."/>
            <person name="Bobe J."/>
            <person name="Postlethwait J.H."/>
            <person name="Berthelot C."/>
            <person name="Roest Crollius H."/>
            <person name="Guiguen Y."/>
        </authorList>
    </citation>
    <scope>NUCLEOTIDE SEQUENCE</scope>
    <source>
        <strain evidence="14">WJC10195</strain>
    </source>
</reference>
<evidence type="ECO:0000256" key="7">
    <source>
        <dbReference type="ARBA" id="ARBA00022833"/>
    </source>
</evidence>
<organism evidence="14 15">
    <name type="scientific">Synaphobranchus kaupii</name>
    <name type="common">Kaup's arrowtooth eel</name>
    <dbReference type="NCBI Taxonomy" id="118154"/>
    <lineage>
        <taxon>Eukaryota</taxon>
        <taxon>Metazoa</taxon>
        <taxon>Chordata</taxon>
        <taxon>Craniata</taxon>
        <taxon>Vertebrata</taxon>
        <taxon>Euteleostomi</taxon>
        <taxon>Actinopterygii</taxon>
        <taxon>Neopterygii</taxon>
        <taxon>Teleostei</taxon>
        <taxon>Anguilliformes</taxon>
        <taxon>Synaphobranchidae</taxon>
        <taxon>Synaphobranchus</taxon>
    </lineage>
</organism>
<comment type="caution">
    <text evidence="14">The sequence shown here is derived from an EMBL/GenBank/DDBJ whole genome shotgun (WGS) entry which is preliminary data.</text>
</comment>
<feature type="region of interest" description="Disordered" evidence="12">
    <location>
        <begin position="801"/>
        <end position="995"/>
    </location>
</feature>
<dbReference type="InterPro" id="IPR052251">
    <property type="entry name" value="GH-ZnFinger_Regulators"/>
</dbReference>
<dbReference type="Proteomes" id="UP001152622">
    <property type="component" value="Chromosome 9"/>
</dbReference>
<sequence length="1151" mass="130729">MAEEEGDLESERFKEQLGSLLNCRSTDECGSQSKDYCARFCELVEDQTGQWQVPLPQLQVLRTALCYFARDTVTFPSDCEHVLYALSSLALSFFELLLFFGKDEFLESPLKDILESFQECHSCLVRHKNVYLLLLKQVIKDGGPWENTVLQAILRETAPPREEVERYLSSEVPLFFELRVRYLLACDRVQEAVALAKSCIEHSEAGRCLYFHQAYLTCLLKASLYDHLQKEIAEIDGKDAVEIICNSENEERDDLLLALSRAFLMQQLHNGDMYYIWDLIFIWSKIHLRANPSKRDFLEECHQLMLSATNVKSIFPFIKVIRAELGTEGLQFCVELCGRALQTDLHNDPVTKLLIYKTLVFLLPNDLEVCRACALLVFFLERTVESYKTVYLLYTQPDQEYHADYSLVKNHIRFEVLQILKKGLFFDPEFWNLITLRTNCLKLMSEKVMQAALNEIMEEDKWIPNYCVKEPSKIILDTPVYRRNQVRRHPVKKLNKPVIRRIVVPPEVVEVSLVKKRGRKPGSRVIRVTDDSQLRRSFRQLDMVQENSTRQHDNRQERLLARQVEKKTLKRRGRKPRWLLQEVAKQAENRLGQPDRKNQLPTNEEAEKKLHDHSLEQAANDTEKTQEVFMEETGCHIELIPVAETENEETVLLQEEGLPLLAVTLLDDPVLTPVPLTMVEITIPDNEVMDASAQEVEMQSLADIAIQEPRLEDTVDMEVGSVEHPFTESDREEDSADERPADSSWFALPPEARGEGLPTESAVEEGNDVIQLLHNYSRHPEEEHVEENIRSPAAGPEELHIAPQESPSESTEPGQDLSGKVSELSPVEVGHPSQTPAGAASSSKVDIEVPESMPEAVDEVPEAVCHQELIQAEESRVSAESSDNLQDHEWRHYPVPDAKDDSFQMMQMRSKVGRPARGKRKDSRDDSGHRLKVQKKFAKPEAAVLDSSSPGGKAVTDSIEVKDENKAVIETSTVERPVGTEDMKPPEGSGSDAQILNGHRENATVLHIQMDTISTQDSGKETTAEINNVDKKTEAESIESHQEPVVQAQKMVKEVEVERTGYGGSQIRPFVRPPPSAYLDECFISMPKRRKSSPAETRSSVEQCSSSCEAQRQRCSKCFSSFNTAEALQSHLSLNKCTSLFGFDSDEESAW</sequence>
<evidence type="ECO:0000256" key="9">
    <source>
        <dbReference type="ARBA" id="ARBA00023125"/>
    </source>
</evidence>
<evidence type="ECO:0000256" key="4">
    <source>
        <dbReference type="ARBA" id="ARBA00022723"/>
    </source>
</evidence>
<dbReference type="GO" id="GO:0000981">
    <property type="term" value="F:DNA-binding transcription factor activity, RNA polymerase II-specific"/>
    <property type="evidence" value="ECO:0007669"/>
    <property type="project" value="TreeGrafter"/>
</dbReference>
<evidence type="ECO:0000256" key="8">
    <source>
        <dbReference type="ARBA" id="ARBA00023015"/>
    </source>
</evidence>
<comment type="similarity">
    <text evidence="2">Belongs to the krueppel C2H2-type zinc-finger protein family.</text>
</comment>
<dbReference type="OrthoDB" id="10029602at2759"/>
<dbReference type="GO" id="GO:0008270">
    <property type="term" value="F:zinc ion binding"/>
    <property type="evidence" value="ECO:0007669"/>
    <property type="project" value="UniProtKB-KW"/>
</dbReference>
<keyword evidence="3" id="KW-0597">Phosphoprotein</keyword>
<dbReference type="InterPro" id="IPR057986">
    <property type="entry name" value="TPR_Rlf/292/654"/>
</dbReference>
<evidence type="ECO:0000259" key="13">
    <source>
        <dbReference type="Pfam" id="PF25580"/>
    </source>
</evidence>
<evidence type="ECO:0000256" key="1">
    <source>
        <dbReference type="ARBA" id="ARBA00004123"/>
    </source>
</evidence>
<evidence type="ECO:0000256" key="6">
    <source>
        <dbReference type="ARBA" id="ARBA00022771"/>
    </source>
</evidence>
<dbReference type="EMBL" id="JAINUF010000009">
    <property type="protein sequence ID" value="KAJ8350355.1"/>
    <property type="molecule type" value="Genomic_DNA"/>
</dbReference>
<dbReference type="AlphaFoldDB" id="A0A9Q1F3J9"/>
<keyword evidence="4" id="KW-0479">Metal-binding</keyword>
<evidence type="ECO:0000256" key="3">
    <source>
        <dbReference type="ARBA" id="ARBA00022553"/>
    </source>
</evidence>
<dbReference type="GO" id="GO:0005634">
    <property type="term" value="C:nucleus"/>
    <property type="evidence" value="ECO:0007669"/>
    <property type="project" value="UniProtKB-SubCell"/>
</dbReference>
<keyword evidence="11" id="KW-0539">Nucleus</keyword>
<dbReference type="GO" id="GO:0003677">
    <property type="term" value="F:DNA binding"/>
    <property type="evidence" value="ECO:0007669"/>
    <property type="project" value="UniProtKB-KW"/>
</dbReference>
<comment type="subcellular location">
    <subcellularLocation>
        <location evidence="1">Nucleus</location>
    </subcellularLocation>
</comment>
<evidence type="ECO:0000256" key="2">
    <source>
        <dbReference type="ARBA" id="ARBA00006991"/>
    </source>
</evidence>
<gene>
    <name evidence="14" type="ORF">SKAU_G00254850</name>
</gene>
<feature type="compositionally biased region" description="Basic residues" evidence="12">
    <location>
        <begin position="911"/>
        <end position="921"/>
    </location>
</feature>
<feature type="region of interest" description="Disordered" evidence="12">
    <location>
        <begin position="723"/>
        <end position="761"/>
    </location>
</feature>
<protein>
    <recommendedName>
        <fullName evidence="13">Zinc finger protein Rlf/292/654 TPR repeats domain-containing protein</fullName>
    </recommendedName>
</protein>
<evidence type="ECO:0000256" key="12">
    <source>
        <dbReference type="SAM" id="MobiDB-lite"/>
    </source>
</evidence>
<keyword evidence="5" id="KW-0677">Repeat</keyword>
<feature type="compositionally biased region" description="Basic and acidic residues" evidence="12">
    <location>
        <begin position="885"/>
        <end position="902"/>
    </location>
</feature>
<accession>A0A9Q1F3J9</accession>
<name>A0A9Q1F3J9_SYNKA</name>
<evidence type="ECO:0000256" key="5">
    <source>
        <dbReference type="ARBA" id="ARBA00022737"/>
    </source>
</evidence>
<feature type="compositionally biased region" description="Polar residues" evidence="12">
    <location>
        <begin position="832"/>
        <end position="844"/>
    </location>
</feature>
<keyword evidence="15" id="KW-1185">Reference proteome</keyword>
<proteinExistence type="inferred from homology"/>